<dbReference type="PANTHER" id="PTHR38481:SF1">
    <property type="entry name" value="HYALURONATE LYASE"/>
    <property type="match status" value="1"/>
</dbReference>
<comment type="caution">
    <text evidence="7">The sequence shown here is derived from an EMBL/GenBank/DDBJ whole genome shotgun (WGS) entry which is preliminary data.</text>
</comment>
<gene>
    <name evidence="7" type="primary">cslA</name>
    <name evidence="7" type="ORF">GALL_96140</name>
</gene>
<dbReference type="GO" id="GO:0030341">
    <property type="term" value="F:chondroitin AC lyase activity"/>
    <property type="evidence" value="ECO:0007669"/>
    <property type="project" value="UniProtKB-EC"/>
</dbReference>
<feature type="domain" description="Polysaccharide lyase 8 N-terminal alpha-helical" evidence="6">
    <location>
        <begin position="72"/>
        <end position="328"/>
    </location>
</feature>
<protein>
    <submittedName>
        <fullName evidence="7">Chondroitinase-AC</fullName>
        <ecNumber evidence="7">4.2.2.5</ecNumber>
    </submittedName>
</protein>
<name>A0A1J5SJJ6_9ZZZZ</name>
<dbReference type="GO" id="GO:0005576">
    <property type="term" value="C:extracellular region"/>
    <property type="evidence" value="ECO:0007669"/>
    <property type="project" value="InterPro"/>
</dbReference>
<proteinExistence type="inferred from homology"/>
<keyword evidence="2" id="KW-0732">Signal</keyword>
<dbReference type="InterPro" id="IPR014718">
    <property type="entry name" value="GH-type_carb-bd"/>
</dbReference>
<comment type="similarity">
    <text evidence="1">Belongs to the polysaccharide lyase 8 family.</text>
</comment>
<dbReference type="EMBL" id="MLJW01000033">
    <property type="protein sequence ID" value="OIR08115.1"/>
    <property type="molecule type" value="Genomic_DNA"/>
</dbReference>
<dbReference type="Pfam" id="PF08124">
    <property type="entry name" value="Lyase_8_N"/>
    <property type="match status" value="1"/>
</dbReference>
<evidence type="ECO:0000313" key="7">
    <source>
        <dbReference type="EMBL" id="OIR08115.1"/>
    </source>
</evidence>
<dbReference type="InterPro" id="IPR004103">
    <property type="entry name" value="Lyase_8_C"/>
</dbReference>
<evidence type="ECO:0000259" key="5">
    <source>
        <dbReference type="Pfam" id="PF02884"/>
    </source>
</evidence>
<dbReference type="InterPro" id="IPR008929">
    <property type="entry name" value="Chondroitin_lyas"/>
</dbReference>
<dbReference type="SUPFAM" id="SSF48230">
    <property type="entry name" value="Chondroitin AC/alginate lyase"/>
    <property type="match status" value="1"/>
</dbReference>
<dbReference type="Gene3D" id="2.60.220.10">
    <property type="entry name" value="Polysaccharide lyase family 8-like, C-terminal"/>
    <property type="match status" value="1"/>
</dbReference>
<dbReference type="PANTHER" id="PTHR38481">
    <property type="entry name" value="HYALURONATE LYASE"/>
    <property type="match status" value="1"/>
</dbReference>
<evidence type="ECO:0000259" key="6">
    <source>
        <dbReference type="Pfam" id="PF08124"/>
    </source>
</evidence>
<accession>A0A1J5SJJ6</accession>
<feature type="domain" description="Polysaccharide lyase family 8 central" evidence="4">
    <location>
        <begin position="350"/>
        <end position="594"/>
    </location>
</feature>
<dbReference type="Gene3D" id="2.70.98.10">
    <property type="match status" value="1"/>
</dbReference>
<dbReference type="EC" id="4.2.2.5" evidence="7"/>
<reference evidence="7" key="1">
    <citation type="submission" date="2016-10" db="EMBL/GenBank/DDBJ databases">
        <title>Sequence of Gallionella enrichment culture.</title>
        <authorList>
            <person name="Poehlein A."/>
            <person name="Muehling M."/>
            <person name="Daniel R."/>
        </authorList>
    </citation>
    <scope>NUCLEOTIDE SEQUENCE</scope>
</reference>
<dbReference type="InterPro" id="IPR003159">
    <property type="entry name" value="Lyase_8_central_dom"/>
</dbReference>
<evidence type="ECO:0000259" key="4">
    <source>
        <dbReference type="Pfam" id="PF02278"/>
    </source>
</evidence>
<dbReference type="Pfam" id="PF02278">
    <property type="entry name" value="Lyase_8"/>
    <property type="match status" value="1"/>
</dbReference>
<dbReference type="InterPro" id="IPR012970">
    <property type="entry name" value="Lyase_8_alpha_N"/>
</dbReference>
<dbReference type="SUPFAM" id="SSF49863">
    <property type="entry name" value="Hyaluronate lyase-like, C-terminal domain"/>
    <property type="match status" value="1"/>
</dbReference>
<feature type="domain" description="Polysaccharide lyase family 8 C-terminal" evidence="5">
    <location>
        <begin position="602"/>
        <end position="667"/>
    </location>
</feature>
<dbReference type="InterPro" id="IPR038970">
    <property type="entry name" value="Lyase_8"/>
</dbReference>
<dbReference type="InterPro" id="IPR011013">
    <property type="entry name" value="Gal_mutarotase_sf_dom"/>
</dbReference>
<organism evidence="7">
    <name type="scientific">mine drainage metagenome</name>
    <dbReference type="NCBI Taxonomy" id="410659"/>
    <lineage>
        <taxon>unclassified sequences</taxon>
        <taxon>metagenomes</taxon>
        <taxon>ecological metagenomes</taxon>
    </lineage>
</organism>
<dbReference type="SUPFAM" id="SSF74650">
    <property type="entry name" value="Galactose mutarotase-like"/>
    <property type="match status" value="1"/>
</dbReference>
<dbReference type="GO" id="GO:0005975">
    <property type="term" value="P:carbohydrate metabolic process"/>
    <property type="evidence" value="ECO:0007669"/>
    <property type="project" value="InterPro"/>
</dbReference>
<dbReference type="AlphaFoldDB" id="A0A1J5SJJ6"/>
<evidence type="ECO:0000256" key="3">
    <source>
        <dbReference type="ARBA" id="ARBA00023239"/>
    </source>
</evidence>
<dbReference type="Pfam" id="PF02884">
    <property type="entry name" value="Lyase_8_C"/>
    <property type="match status" value="1"/>
</dbReference>
<evidence type="ECO:0000256" key="1">
    <source>
        <dbReference type="ARBA" id="ARBA00006699"/>
    </source>
</evidence>
<dbReference type="GO" id="GO:0030246">
    <property type="term" value="F:carbohydrate binding"/>
    <property type="evidence" value="ECO:0007669"/>
    <property type="project" value="InterPro"/>
</dbReference>
<dbReference type="Gene3D" id="1.50.10.100">
    <property type="entry name" value="Chondroitin AC/alginate lyase"/>
    <property type="match status" value="1"/>
</dbReference>
<dbReference type="InterPro" id="IPR011071">
    <property type="entry name" value="Lyase_8-like_C"/>
</dbReference>
<evidence type="ECO:0000256" key="2">
    <source>
        <dbReference type="ARBA" id="ARBA00022729"/>
    </source>
</evidence>
<sequence>MRSLPLLALTLAVSFVAPRLAASPADLARARAQFVDFYLGKPGAHEGNLTLKSSNEPSPDAARALHFARTLATDGHWPDINYASKAHSGWPPDLHWNRIVAMVAAARLSDSPDTRARLDAAVHRAFAYWIRHDFICTNWWYNQIGVPQQAATAALLLGDGLQPAERRYLLGTMMPRAKIGMTGQNRVWLSGNTLMAALLEGNEALAKTAADTIWSQVVTTTDDEGIQPDSSFHQHGPQQQFGNYGLALAVEVCRWATVLRGTPWAMPADRLATYRRFLLDGEAWTVWRNFMDVAACGRQLMPHSQHSKAVTIGRVMSNAARFDPSHAAEYRAFLVRNDRPSAPNNLVGTRVFWRSDYVVCRRPDFAATLKMSSRRVVGAEMVNTENVSGYHEGDGALYLYRRGDEYADIFPVWDWQKLPGTTCAQSPAGPPAFKQVRGERDFVGGVTDGSDACAVLDYARHDASGHKAWFFSENTIVCLGNSIRSLTGLPVVTTLNQCLLRGPVIVKQEGRAPTRFAGGEATLDSVEWVEHDGWRYSFQKPTTAHLFAGPGTGNWDRVFRNPDTPRRDVTQEVFSLWIAQSASNPTYAYVLTPAGTAATLPILANTPDTQAVELSGQKTAVAFWTASEVALPDGHRLAADHPCVVIFDAATHMLTAADPAQHLSELTIRIDGVAHEILLPQGGEAGSSVLIRVD</sequence>
<keyword evidence="3 7" id="KW-0456">Lyase</keyword>